<evidence type="ECO:0000313" key="7">
    <source>
        <dbReference type="EMBL" id="AJD49058.1"/>
    </source>
</evidence>
<dbReference type="InterPro" id="IPR050953">
    <property type="entry name" value="N4_N6_ade-DNA_methylase"/>
</dbReference>
<dbReference type="Pfam" id="PF07669">
    <property type="entry name" value="Eco57I"/>
    <property type="match status" value="1"/>
</dbReference>
<feature type="domain" description="Type II methyltransferase M.TaqI-like" evidence="6">
    <location>
        <begin position="583"/>
        <end position="817"/>
    </location>
</feature>
<evidence type="ECO:0000313" key="8">
    <source>
        <dbReference type="Proteomes" id="UP000006764"/>
    </source>
</evidence>
<evidence type="ECO:0000259" key="6">
    <source>
        <dbReference type="Pfam" id="PF07669"/>
    </source>
</evidence>
<reference evidence="7 8" key="1">
    <citation type="journal article" date="2012" name="J. Bacteriol.">
        <title>Genome sequence of an alkane-degrading bacterium, Alcanivorax pacificus type strain W11-5, isolated from deep sea sediment.</title>
        <authorList>
            <person name="Lai Q."/>
            <person name="Shao Z."/>
        </authorList>
    </citation>
    <scope>NUCLEOTIDE SEQUENCE [LARGE SCALE GENOMIC DNA]</scope>
    <source>
        <strain evidence="7 8">W11-5</strain>
    </source>
</reference>
<evidence type="ECO:0000256" key="4">
    <source>
        <dbReference type="ARBA" id="ARBA00022691"/>
    </source>
</evidence>
<comment type="catalytic activity">
    <reaction evidence="5">
        <text>a 2'-deoxyadenosine in DNA + S-adenosyl-L-methionine = an N(6)-methyl-2'-deoxyadenosine in DNA + S-adenosyl-L-homocysteine + H(+)</text>
        <dbReference type="Rhea" id="RHEA:15197"/>
        <dbReference type="Rhea" id="RHEA-COMP:12418"/>
        <dbReference type="Rhea" id="RHEA-COMP:12419"/>
        <dbReference type="ChEBI" id="CHEBI:15378"/>
        <dbReference type="ChEBI" id="CHEBI:57856"/>
        <dbReference type="ChEBI" id="CHEBI:59789"/>
        <dbReference type="ChEBI" id="CHEBI:90615"/>
        <dbReference type="ChEBI" id="CHEBI:90616"/>
        <dbReference type="EC" id="2.1.1.72"/>
    </reaction>
</comment>
<dbReference type="GO" id="GO:0009007">
    <property type="term" value="F:site-specific DNA-methyltransferase (adenine-specific) activity"/>
    <property type="evidence" value="ECO:0007669"/>
    <property type="project" value="UniProtKB-EC"/>
</dbReference>
<dbReference type="Gene3D" id="3.40.50.150">
    <property type="entry name" value="Vaccinia Virus protein VP39"/>
    <property type="match status" value="2"/>
</dbReference>
<organism evidence="7 8">
    <name type="scientific">Isoalcanivorax pacificus W11-5</name>
    <dbReference type="NCBI Taxonomy" id="391936"/>
    <lineage>
        <taxon>Bacteria</taxon>
        <taxon>Pseudomonadati</taxon>
        <taxon>Pseudomonadota</taxon>
        <taxon>Gammaproteobacteria</taxon>
        <taxon>Oceanospirillales</taxon>
        <taxon>Alcanivoracaceae</taxon>
        <taxon>Isoalcanivorax</taxon>
    </lineage>
</organism>
<proteinExistence type="predicted"/>
<protein>
    <recommendedName>
        <fullName evidence="1">site-specific DNA-methyltransferase (adenine-specific)</fullName>
        <ecNumber evidence="1">2.1.1.72</ecNumber>
    </recommendedName>
</protein>
<dbReference type="KEGG" id="apac:S7S_13230"/>
<dbReference type="STRING" id="391936.S7S_13230"/>
<accession>A0A0B4XRJ9</accession>
<dbReference type="PRINTS" id="PR00507">
    <property type="entry name" value="N12N6MTFRASE"/>
</dbReference>
<keyword evidence="4" id="KW-0949">S-adenosyl-L-methionine</keyword>
<evidence type="ECO:0000256" key="2">
    <source>
        <dbReference type="ARBA" id="ARBA00022603"/>
    </source>
</evidence>
<keyword evidence="3" id="KW-0808">Transferase</keyword>
<dbReference type="PANTHER" id="PTHR33841:SF1">
    <property type="entry name" value="DNA METHYLTRANSFERASE A"/>
    <property type="match status" value="1"/>
</dbReference>
<sequence>MKRIRKTQATLNLPTLKLEGGLFLPDQLEKAAQGRASAQSEADYGTPRGVRLKDEYSRAFQIACAQWQHFAAQMERADVDAAQLTTRFVDELLRHAFGYATLQAAPAQPVGELRYPVSLIADHLPVLVAPHTLGLDDAAPQFAVQGGSSRRKAPFLAMQERLNATPDQLWGIVSNGRQLRLLRDAASLTRPSYLEVDLADLLSGQRYAEFASVWRLLHASRAPHSLPSPLTGEGLGERGQPICIWEQWRSEGQQEGTRVRDGLRNGVEQALLTFGQGFLQHPANQTLRTALDDGTLSQDDYFQQLLRLIYRLIFVFTVEERGVLHPQSQDQHDTPAAQSARRAYTEGYALARLRELCLKRRARTRHDDQWQAIRIVFRSLAQGEPRLALPALGGLFAPAQCPDLDSASLDNAHLLAALQHLRWAKPTGAQSLVPVDYRNMGPEELGSVYESLLELVPAIDLPARTFGFVGRTEDGGSASETAKGNARKLTGSYYTPDSLVQELIKSALDPVIEQRLAANPAKPTEALLAIRVIDPACGSGHFLLAAARRLAEKLAQLRSLEGGQEGAIQPQDYRHALREVVAHCIFGVDRNPMAIELARMALWLEGFEEGRPLSFLDHHLQVGDALLGLTDLNALEQGIAKDAFKPLSGDDKDLCKALARANAAGLKQIAKDLQGRQMLLGVDNQTGLDALRALETLPADTPEQVAAKEHAWRHFLEDSAHSPLAQAADALVGAYLLPKAEHTADATPTSITLHALLTAPERAQTEHAAPIAAAHAACEQARVFHWPLAFPQVFAQGGFDCVLGNPPWEVSQMGEEEFFATRAQHIAELAGDARKQAIAALPETDPRLWDQFVKESQRIAAANNFYRESRRFPLTAVGKLNTYPLFAETILQIHADTGRAGFIVPTGIATDDSTKAYFGHITQHRRLVSLYDIENREKLFPAVDSRMKFCLLTLGAAQRAEFVCFATQVSQLADPRRRFTLTPDEFRLINPNTLTCPVFRSERDAELTKKLYRAAPVLIRDALMAGEGKQAKVVEPEQNPWGISFSQGLFNMTSASHLFKDEPAPDCLPLYEAKLIHQFDHRWATYTEEGSSRDATLTEKADPDFTITPRYWVSRAEVEERLCKRDRDGQVTWQWPHDWLMGWRDICRATDERTVIASVVPRVGTGDTLLLMFPDIKHGSRRACLLADQCSLVHDFVARQKIGGTHLKYHVKKQIVCLPPDRYTEADLTFIVPRVLELTYTAWDMKPWAEALVSEWRLADGEWKPGTPQAIRRSPLTPFPFDPDRRATLRAELDTYYARLYGLNEAELRYILDPADIMGEDYPSETFRVLKNKELKEFGEYRTQRLVLEAFTRMSLADANGEPYTSLLNPPPGEQAAPSYSAHGIIRDDIDARLTGLLLTMIRQSKRLPRRHLTDALTLVSQPSSQNRLLDEQGISLLRSFEQSHPDIFSEERLTGARIQQWLRHFELTGLIRQETGDGLLVAVQGAAMPDYAIADEETARVATVLTQAAIRISASTPRSENQASSPDAKQA</sequence>
<dbReference type="OrthoDB" id="9782445at2"/>
<dbReference type="EC" id="2.1.1.72" evidence="1"/>
<dbReference type="SUPFAM" id="SSF53335">
    <property type="entry name" value="S-adenosyl-L-methionine-dependent methyltransferases"/>
    <property type="match status" value="1"/>
</dbReference>
<dbReference type="EMBL" id="CP004387">
    <property type="protein sequence ID" value="AJD49058.1"/>
    <property type="molecule type" value="Genomic_DNA"/>
</dbReference>
<dbReference type="RefSeq" id="WP_041026006.1">
    <property type="nucleotide sequence ID" value="NZ_CP004387.1"/>
</dbReference>
<dbReference type="InterPro" id="IPR011639">
    <property type="entry name" value="MethylTrfase_TaqI-like_dom"/>
</dbReference>
<dbReference type="GO" id="GO:0006304">
    <property type="term" value="P:DNA modification"/>
    <property type="evidence" value="ECO:0007669"/>
    <property type="project" value="InterPro"/>
</dbReference>
<dbReference type="Proteomes" id="UP000006764">
    <property type="component" value="Chromosome"/>
</dbReference>
<evidence type="ECO:0000256" key="3">
    <source>
        <dbReference type="ARBA" id="ARBA00022679"/>
    </source>
</evidence>
<dbReference type="REBASE" id="101041">
    <property type="entry name" value="ApaW11ORF13230P"/>
</dbReference>
<gene>
    <name evidence="7" type="ORF">S7S_13230</name>
</gene>
<dbReference type="PANTHER" id="PTHR33841">
    <property type="entry name" value="DNA METHYLTRANSFERASE YEEA-RELATED"/>
    <property type="match status" value="1"/>
</dbReference>
<name>A0A0B4XRJ9_9GAMM</name>
<keyword evidence="2" id="KW-0489">Methyltransferase</keyword>
<keyword evidence="8" id="KW-1185">Reference proteome</keyword>
<evidence type="ECO:0000256" key="5">
    <source>
        <dbReference type="ARBA" id="ARBA00047942"/>
    </source>
</evidence>
<dbReference type="InterPro" id="IPR029063">
    <property type="entry name" value="SAM-dependent_MTases_sf"/>
</dbReference>
<dbReference type="HOGENOM" id="CLU_002881_0_0_6"/>
<evidence type="ECO:0000256" key="1">
    <source>
        <dbReference type="ARBA" id="ARBA00011900"/>
    </source>
</evidence>
<dbReference type="GO" id="GO:0032259">
    <property type="term" value="P:methylation"/>
    <property type="evidence" value="ECO:0007669"/>
    <property type="project" value="UniProtKB-KW"/>
</dbReference>